<feature type="domain" description="Thioredoxin" evidence="6">
    <location>
        <begin position="290"/>
        <end position="437"/>
    </location>
</feature>
<comment type="subcellular location">
    <subcellularLocation>
        <location evidence="1">Cell envelope</location>
    </subcellularLocation>
</comment>
<dbReference type="PANTHER" id="PTHR42852:SF6">
    <property type="entry name" value="THIOL:DISULFIDE INTERCHANGE PROTEIN DSBE"/>
    <property type="match status" value="1"/>
</dbReference>
<keyword evidence="4" id="KW-0676">Redox-active center</keyword>
<dbReference type="InterPro" id="IPR013766">
    <property type="entry name" value="Thioredoxin_domain"/>
</dbReference>
<keyword evidence="8" id="KW-1185">Reference proteome</keyword>
<dbReference type="EMBL" id="JASHID010000012">
    <property type="protein sequence ID" value="MDI9865910.1"/>
    <property type="molecule type" value="Genomic_DNA"/>
</dbReference>
<dbReference type="Proteomes" id="UP001236569">
    <property type="component" value="Unassembled WGS sequence"/>
</dbReference>
<dbReference type="SUPFAM" id="SSF52833">
    <property type="entry name" value="Thioredoxin-like"/>
    <property type="match status" value="1"/>
</dbReference>
<dbReference type="PANTHER" id="PTHR42852">
    <property type="entry name" value="THIOL:DISULFIDE INTERCHANGE PROTEIN DSBE"/>
    <property type="match status" value="1"/>
</dbReference>
<feature type="signal peptide" evidence="5">
    <location>
        <begin position="1"/>
        <end position="17"/>
    </location>
</feature>
<evidence type="ECO:0000256" key="3">
    <source>
        <dbReference type="ARBA" id="ARBA00023157"/>
    </source>
</evidence>
<dbReference type="RefSeq" id="WP_283370841.1">
    <property type="nucleotide sequence ID" value="NZ_JASHID010000012.1"/>
</dbReference>
<keyword evidence="3" id="KW-1015">Disulfide bond</keyword>
<evidence type="ECO:0000313" key="7">
    <source>
        <dbReference type="EMBL" id="MDI9865910.1"/>
    </source>
</evidence>
<evidence type="ECO:0000313" key="8">
    <source>
        <dbReference type="Proteomes" id="UP001236569"/>
    </source>
</evidence>
<sequence length="437" mass="50272">MKYTLSLLILLVFFAFAGSAQNGISTDTVEIISKLKPGEKAYLYYYNQFQEFPMPIEFNQTKKIKIAFRDLLIIKDTEKQMSFPITNSEKLYVIKDAEKITRLVSDNKNRTNELAFLVPIIASNQDFFAFGKSLDYRSIWQKIDATNTKNMVAPSYIEILKNYVYSSYLAVIASNYLYPEGKNTSGSAWALLEKEKTAYQNENFLKDAQFRNALINYEKVLLKKVMVSTTDFGSIEQSISSNFKGKIKDFLLFTFLCRPQKQDANFDAALQNYLNTSQNKEYIEYLKEKYLNGPKVKNGNLLSDKNESISLDEILKQHKGKVIYLDFWASWCAPCRQEIPDSKKLIASYQAKGLQVITISMDENKVAWQKALKAEDLSLSANYLLSKDFGSELAQKYKIKSIPRYMIIDKNGKFINTDAPRPSDPKLKELFDDLVKR</sequence>
<feature type="chain" id="PRO_5046588153" evidence="5">
    <location>
        <begin position="18"/>
        <end position="437"/>
    </location>
</feature>
<dbReference type="InterPro" id="IPR050553">
    <property type="entry name" value="Thioredoxin_ResA/DsbE_sf"/>
</dbReference>
<evidence type="ECO:0000256" key="2">
    <source>
        <dbReference type="ARBA" id="ARBA00022748"/>
    </source>
</evidence>
<protein>
    <submittedName>
        <fullName evidence="7">Thioredoxin-like domain-containing protein</fullName>
    </submittedName>
</protein>
<reference evidence="7 8" key="1">
    <citation type="submission" date="2023-05" db="EMBL/GenBank/DDBJ databases">
        <title>Novel species of genus Flectobacillus isolated from stream in China.</title>
        <authorList>
            <person name="Lu H."/>
        </authorList>
    </citation>
    <scope>NUCLEOTIDE SEQUENCE [LARGE SCALE GENOMIC DNA]</scope>
    <source>
        <strain evidence="7 8">DC10W</strain>
    </source>
</reference>
<dbReference type="InterPro" id="IPR000866">
    <property type="entry name" value="AhpC/TSA"/>
</dbReference>
<dbReference type="CDD" id="cd02966">
    <property type="entry name" value="TlpA_like_family"/>
    <property type="match status" value="1"/>
</dbReference>
<evidence type="ECO:0000256" key="4">
    <source>
        <dbReference type="ARBA" id="ARBA00023284"/>
    </source>
</evidence>
<keyword evidence="2" id="KW-0201">Cytochrome c-type biogenesis</keyword>
<gene>
    <name evidence="7" type="ORF">QM480_16320</name>
</gene>
<dbReference type="PROSITE" id="PS51352">
    <property type="entry name" value="THIOREDOXIN_2"/>
    <property type="match status" value="1"/>
</dbReference>
<name>A0ABT6YQP5_9BACT</name>
<dbReference type="Gene3D" id="3.40.30.10">
    <property type="entry name" value="Glutaredoxin"/>
    <property type="match status" value="1"/>
</dbReference>
<evidence type="ECO:0000259" key="6">
    <source>
        <dbReference type="PROSITE" id="PS51352"/>
    </source>
</evidence>
<evidence type="ECO:0000256" key="1">
    <source>
        <dbReference type="ARBA" id="ARBA00004196"/>
    </source>
</evidence>
<proteinExistence type="predicted"/>
<dbReference type="Pfam" id="PF00578">
    <property type="entry name" value="AhpC-TSA"/>
    <property type="match status" value="1"/>
</dbReference>
<comment type="caution">
    <text evidence="7">The sequence shown here is derived from an EMBL/GenBank/DDBJ whole genome shotgun (WGS) entry which is preliminary data.</text>
</comment>
<accession>A0ABT6YQP5</accession>
<keyword evidence="5" id="KW-0732">Signal</keyword>
<dbReference type="InterPro" id="IPR036249">
    <property type="entry name" value="Thioredoxin-like_sf"/>
</dbReference>
<evidence type="ECO:0000256" key="5">
    <source>
        <dbReference type="SAM" id="SignalP"/>
    </source>
</evidence>
<organism evidence="7 8">
    <name type="scientific">Flectobacillus longus</name>
    <dbReference type="NCBI Taxonomy" id="2984207"/>
    <lineage>
        <taxon>Bacteria</taxon>
        <taxon>Pseudomonadati</taxon>
        <taxon>Bacteroidota</taxon>
        <taxon>Cytophagia</taxon>
        <taxon>Cytophagales</taxon>
        <taxon>Flectobacillaceae</taxon>
        <taxon>Flectobacillus</taxon>
    </lineage>
</organism>